<keyword evidence="1" id="KW-0732">Signal</keyword>
<dbReference type="CDD" id="cd02966">
    <property type="entry name" value="TlpA_like_family"/>
    <property type="match status" value="1"/>
</dbReference>
<dbReference type="OrthoDB" id="6399635at2"/>
<dbReference type="PANTHER" id="PTHR42852:SF13">
    <property type="entry name" value="PROTEIN DIPZ"/>
    <property type="match status" value="1"/>
</dbReference>
<dbReference type="Gene3D" id="3.40.30.10">
    <property type="entry name" value="Glutaredoxin"/>
    <property type="match status" value="1"/>
</dbReference>
<dbReference type="EMBL" id="FNCH01000011">
    <property type="protein sequence ID" value="SDG82490.1"/>
    <property type="molecule type" value="Genomic_DNA"/>
</dbReference>
<evidence type="ECO:0000259" key="2">
    <source>
        <dbReference type="Pfam" id="PF13905"/>
    </source>
</evidence>
<dbReference type="InterPro" id="IPR050553">
    <property type="entry name" value="Thioredoxin_ResA/DsbE_sf"/>
</dbReference>
<dbReference type="PANTHER" id="PTHR42852">
    <property type="entry name" value="THIOL:DISULFIDE INTERCHANGE PROTEIN DSBE"/>
    <property type="match status" value="1"/>
</dbReference>
<accession>A0A1G7XFZ0</accession>
<keyword evidence="3" id="KW-0413">Isomerase</keyword>
<dbReference type="InterPro" id="IPR036249">
    <property type="entry name" value="Thioredoxin-like_sf"/>
</dbReference>
<name>A0A1G7XFZ0_9SPHI</name>
<dbReference type="InterPro" id="IPR012336">
    <property type="entry name" value="Thioredoxin-like_fold"/>
</dbReference>
<sequence>MPRLILSCIFCLIFHISLAQQKQIDVYKLTVILRGAKFNSLSLRDYRESHNLIISGRNIGNSSWQFTIPDTTVERSEFMELIVPNKDTLLNGYHSIRFYRKDSDIKNLIANIGVQNKDNLITADYFKSTVFPNENLAPLLGKSDTNILGNLIVDDFQLSLKNDDSDIAVRAQEPYFCWFDKKDMSYDQQLESYVQLSKSYPDSRYLITYLSLNLTRFVTREDVKKIYSNFSQQHHGSKWAKRIESYLSDEPKTIKLWNLKTHKEEDLIQDSTKYALLIFSASWCGPCIKEMPLLKTLYDKVNNKINFITISMDYKNKVNEFQTIVNANKNSWRILYAYDKLEKLTDLYTIVGIPLTILVHPNGEMIRIDVRETEVQNKLFRLQ</sequence>
<protein>
    <submittedName>
        <fullName evidence="3">Thiol-disulfide isomerase or thioredoxin</fullName>
    </submittedName>
</protein>
<proteinExistence type="predicted"/>
<dbReference type="SUPFAM" id="SSF52833">
    <property type="entry name" value="Thioredoxin-like"/>
    <property type="match status" value="1"/>
</dbReference>
<dbReference type="RefSeq" id="WP_090501285.1">
    <property type="nucleotide sequence ID" value="NZ_FNCH01000011.1"/>
</dbReference>
<dbReference type="Proteomes" id="UP000199643">
    <property type="component" value="Unassembled WGS sequence"/>
</dbReference>
<dbReference type="Pfam" id="PF13905">
    <property type="entry name" value="Thioredoxin_8"/>
    <property type="match status" value="1"/>
</dbReference>
<evidence type="ECO:0000313" key="3">
    <source>
        <dbReference type="EMBL" id="SDG82490.1"/>
    </source>
</evidence>
<dbReference type="AlphaFoldDB" id="A0A1G7XFZ0"/>
<feature type="domain" description="Thioredoxin-like fold" evidence="2">
    <location>
        <begin position="273"/>
        <end position="364"/>
    </location>
</feature>
<evidence type="ECO:0000313" key="4">
    <source>
        <dbReference type="Proteomes" id="UP000199643"/>
    </source>
</evidence>
<feature type="signal peptide" evidence="1">
    <location>
        <begin position="1"/>
        <end position="19"/>
    </location>
</feature>
<dbReference type="STRING" id="405671.SAMN05421827_111178"/>
<keyword evidence="4" id="KW-1185">Reference proteome</keyword>
<evidence type="ECO:0000256" key="1">
    <source>
        <dbReference type="SAM" id="SignalP"/>
    </source>
</evidence>
<dbReference type="GO" id="GO:0016853">
    <property type="term" value="F:isomerase activity"/>
    <property type="evidence" value="ECO:0007669"/>
    <property type="project" value="UniProtKB-KW"/>
</dbReference>
<feature type="chain" id="PRO_5011609111" evidence="1">
    <location>
        <begin position="20"/>
        <end position="383"/>
    </location>
</feature>
<organism evidence="3 4">
    <name type="scientific">Pedobacter terrae</name>
    <dbReference type="NCBI Taxonomy" id="405671"/>
    <lineage>
        <taxon>Bacteria</taxon>
        <taxon>Pseudomonadati</taxon>
        <taxon>Bacteroidota</taxon>
        <taxon>Sphingobacteriia</taxon>
        <taxon>Sphingobacteriales</taxon>
        <taxon>Sphingobacteriaceae</taxon>
        <taxon>Pedobacter</taxon>
    </lineage>
</organism>
<gene>
    <name evidence="3" type="ORF">SAMN05421827_111178</name>
</gene>
<reference evidence="4" key="1">
    <citation type="submission" date="2016-10" db="EMBL/GenBank/DDBJ databases">
        <authorList>
            <person name="Varghese N."/>
            <person name="Submissions S."/>
        </authorList>
    </citation>
    <scope>NUCLEOTIDE SEQUENCE [LARGE SCALE GENOMIC DNA]</scope>
    <source>
        <strain evidence="4">DSM 17933</strain>
    </source>
</reference>